<organism evidence="1 2">
    <name type="scientific">Sediminicurvatus halobius</name>
    <dbReference type="NCBI Taxonomy" id="2182432"/>
    <lineage>
        <taxon>Bacteria</taxon>
        <taxon>Pseudomonadati</taxon>
        <taxon>Pseudomonadota</taxon>
        <taxon>Gammaproteobacteria</taxon>
        <taxon>Chromatiales</taxon>
        <taxon>Ectothiorhodospiraceae</taxon>
        <taxon>Sediminicurvatus</taxon>
    </lineage>
</organism>
<protein>
    <submittedName>
        <fullName evidence="1">Uncharacterized protein</fullName>
    </submittedName>
</protein>
<gene>
    <name evidence="1" type="ORF">DEM34_00240</name>
</gene>
<dbReference type="AlphaFoldDB" id="A0A2U2N9I2"/>
<proteinExistence type="predicted"/>
<dbReference type="RefSeq" id="WP_109675053.1">
    <property type="nucleotide sequence ID" value="NZ_CP086615.1"/>
</dbReference>
<reference evidence="1 2" key="1">
    <citation type="submission" date="2018-05" db="EMBL/GenBank/DDBJ databases">
        <title>Spiribacter halobius sp. nov., a moderately halophilic bacterium isolated from marine solar saltern.</title>
        <authorList>
            <person name="Zheng W.-S."/>
            <person name="Lu D.-C."/>
            <person name="Du Z.-J."/>
        </authorList>
    </citation>
    <scope>NUCLEOTIDE SEQUENCE [LARGE SCALE GENOMIC DNA]</scope>
    <source>
        <strain evidence="1 2">E85</strain>
    </source>
</reference>
<comment type="caution">
    <text evidence="1">The sequence shown here is derived from an EMBL/GenBank/DDBJ whole genome shotgun (WGS) entry which is preliminary data.</text>
</comment>
<accession>A0A2U2N9I2</accession>
<sequence>MIGILFLTIAVAVVPAVAALADPSGDRARLREARRTLRTHGYRFAPGSAAERRALRIVLEGDPIETI</sequence>
<keyword evidence="2" id="KW-1185">Reference proteome</keyword>
<dbReference type="EMBL" id="QFFI01000001">
    <property type="protein sequence ID" value="PWG65737.1"/>
    <property type="molecule type" value="Genomic_DNA"/>
</dbReference>
<dbReference type="Proteomes" id="UP000245474">
    <property type="component" value="Unassembled WGS sequence"/>
</dbReference>
<evidence type="ECO:0000313" key="2">
    <source>
        <dbReference type="Proteomes" id="UP000245474"/>
    </source>
</evidence>
<name>A0A2U2N9I2_9GAMM</name>
<evidence type="ECO:0000313" key="1">
    <source>
        <dbReference type="EMBL" id="PWG65737.1"/>
    </source>
</evidence>